<dbReference type="PANTHER" id="PTHR45786:SF74">
    <property type="entry name" value="ATP-DEPENDENT DNA HELICASE"/>
    <property type="match status" value="1"/>
</dbReference>
<dbReference type="PANTHER" id="PTHR45786">
    <property type="entry name" value="DNA BINDING PROTEIN-LIKE"/>
    <property type="match status" value="1"/>
</dbReference>
<evidence type="ECO:0000256" key="1">
    <source>
        <dbReference type="SAM" id="MobiDB-lite"/>
    </source>
</evidence>
<feature type="compositionally biased region" description="Basic residues" evidence="1">
    <location>
        <begin position="1"/>
        <end position="12"/>
    </location>
</feature>
<comment type="caution">
    <text evidence="2">The sequence shown here is derived from an EMBL/GenBank/DDBJ whole genome shotgun (WGS) entry which is preliminary data.</text>
</comment>
<keyword evidence="3" id="KW-1185">Reference proteome</keyword>
<evidence type="ECO:0000313" key="3">
    <source>
        <dbReference type="Proteomes" id="UP000245207"/>
    </source>
</evidence>
<feature type="region of interest" description="Disordered" evidence="1">
    <location>
        <begin position="1"/>
        <end position="21"/>
    </location>
</feature>
<dbReference type="AlphaFoldDB" id="A0A2U1QJA7"/>
<feature type="compositionally biased region" description="Basic and acidic residues" evidence="1">
    <location>
        <begin position="72"/>
        <end position="86"/>
    </location>
</feature>
<gene>
    <name evidence="2" type="ORF">CTI12_AA022920</name>
</gene>
<dbReference type="EMBL" id="PKPP01000084">
    <property type="protein sequence ID" value="PWA98086.1"/>
    <property type="molecule type" value="Genomic_DNA"/>
</dbReference>
<protein>
    <submittedName>
        <fullName evidence="2">Retrotransposon-like protein</fullName>
    </submittedName>
</protein>
<dbReference type="STRING" id="35608.A0A2U1QJA7"/>
<reference evidence="2 3" key="1">
    <citation type="journal article" date="2018" name="Mol. Plant">
        <title>The genome of Artemisia annua provides insight into the evolution of Asteraceae family and artemisinin biosynthesis.</title>
        <authorList>
            <person name="Shen Q."/>
            <person name="Zhang L."/>
            <person name="Liao Z."/>
            <person name="Wang S."/>
            <person name="Yan T."/>
            <person name="Shi P."/>
            <person name="Liu M."/>
            <person name="Fu X."/>
            <person name="Pan Q."/>
            <person name="Wang Y."/>
            <person name="Lv Z."/>
            <person name="Lu X."/>
            <person name="Zhang F."/>
            <person name="Jiang W."/>
            <person name="Ma Y."/>
            <person name="Chen M."/>
            <person name="Hao X."/>
            <person name="Li L."/>
            <person name="Tang Y."/>
            <person name="Lv G."/>
            <person name="Zhou Y."/>
            <person name="Sun X."/>
            <person name="Brodelius P.E."/>
            <person name="Rose J.K.C."/>
            <person name="Tang K."/>
        </authorList>
    </citation>
    <scope>NUCLEOTIDE SEQUENCE [LARGE SCALE GENOMIC DNA]</scope>
    <source>
        <strain evidence="3">cv. Huhao1</strain>
        <tissue evidence="2">Leaf</tissue>
    </source>
</reference>
<dbReference type="OrthoDB" id="2448079at2759"/>
<accession>A0A2U1QJA7</accession>
<evidence type="ECO:0000313" key="2">
    <source>
        <dbReference type="EMBL" id="PWA98086.1"/>
    </source>
</evidence>
<sequence>MKKKTRSCKKRLGIPEPNQRRGTLDLLNTLDEGPSNDLSTPVGCSHRHIVVSDSGTHGGLKRKGSSVELPVEDARNKKSNKADHQWGDSVGTDGCSDSWVVASGLRNNITPVVEAQNCPFSFANFCAGPVIQVNRSSKRKSLGVGECSYRHTGREVLANLWICCCRPTTGPVILDFQSGIIQDARYSDSLATADASFHSHTPDSPPFEDDTSYAPRDVPPTAAVLDFQSCNIRRTEGVSYTPNTIRVADNPVTTPLLQFHGVSGPQVDHPAGSSHGPPNEYLQFGSCNRVCCHCKAVFWDEEKLSYSTTASDTSRNVLRPHIVESLITFLDQNNALIQLFRTARDKLQQHDVPEFKVRLFSIGKGSQYELPTSDAIGVVFDDSVETESDFDIILESHSGELQRINKLHAIYMPAQFPLLFLYGEHGYHLGLYYVNVDSISTRRVTSRKDGDEVIQPETVDAKKLRPANMNVTNSTTRSRIIFCKATMSTDGKVTLEKEVATNICGAMSHGHFGLLVQSPLLPVMLIFLKDFETKLGIKISCSQKMEPLGTAWSSALARNKILDDVRHPMVVKLLSWKARTLLSGCKFSTNLEGMLIFISNQTQLRNLDKRCCN</sequence>
<dbReference type="Proteomes" id="UP000245207">
    <property type="component" value="Unassembled WGS sequence"/>
</dbReference>
<proteinExistence type="predicted"/>
<feature type="region of interest" description="Disordered" evidence="1">
    <location>
        <begin position="53"/>
        <end position="87"/>
    </location>
</feature>
<organism evidence="2 3">
    <name type="scientific">Artemisia annua</name>
    <name type="common">Sweet wormwood</name>
    <dbReference type="NCBI Taxonomy" id="35608"/>
    <lineage>
        <taxon>Eukaryota</taxon>
        <taxon>Viridiplantae</taxon>
        <taxon>Streptophyta</taxon>
        <taxon>Embryophyta</taxon>
        <taxon>Tracheophyta</taxon>
        <taxon>Spermatophyta</taxon>
        <taxon>Magnoliopsida</taxon>
        <taxon>eudicotyledons</taxon>
        <taxon>Gunneridae</taxon>
        <taxon>Pentapetalae</taxon>
        <taxon>asterids</taxon>
        <taxon>campanulids</taxon>
        <taxon>Asterales</taxon>
        <taxon>Asteraceae</taxon>
        <taxon>Asteroideae</taxon>
        <taxon>Anthemideae</taxon>
        <taxon>Artemisiinae</taxon>
        <taxon>Artemisia</taxon>
    </lineage>
</organism>
<name>A0A2U1QJA7_ARTAN</name>